<dbReference type="Pfam" id="PF04082">
    <property type="entry name" value="Fungal_trans"/>
    <property type="match status" value="1"/>
</dbReference>
<dbReference type="GO" id="GO:0000785">
    <property type="term" value="C:chromatin"/>
    <property type="evidence" value="ECO:0007669"/>
    <property type="project" value="TreeGrafter"/>
</dbReference>
<dbReference type="InterPro" id="IPR051059">
    <property type="entry name" value="VerF-like"/>
</dbReference>
<feature type="compositionally biased region" description="Polar residues" evidence="8">
    <location>
        <begin position="136"/>
        <end position="150"/>
    </location>
</feature>
<dbReference type="GO" id="GO:0000978">
    <property type="term" value="F:RNA polymerase II cis-regulatory region sequence-specific DNA binding"/>
    <property type="evidence" value="ECO:0007669"/>
    <property type="project" value="InterPro"/>
</dbReference>
<comment type="subcellular location">
    <subcellularLocation>
        <location evidence="1">Nucleus</location>
    </subcellularLocation>
</comment>
<keyword evidence="6" id="KW-0539">Nucleus</keyword>
<organism evidence="10 11">
    <name type="scientific">Phialemonium atrogriseum</name>
    <dbReference type="NCBI Taxonomy" id="1093897"/>
    <lineage>
        <taxon>Eukaryota</taxon>
        <taxon>Fungi</taxon>
        <taxon>Dikarya</taxon>
        <taxon>Ascomycota</taxon>
        <taxon>Pezizomycotina</taxon>
        <taxon>Sordariomycetes</taxon>
        <taxon>Sordariomycetidae</taxon>
        <taxon>Cephalothecales</taxon>
        <taxon>Cephalothecaceae</taxon>
        <taxon>Phialemonium</taxon>
    </lineage>
</organism>
<evidence type="ECO:0000256" key="3">
    <source>
        <dbReference type="ARBA" id="ARBA00022737"/>
    </source>
</evidence>
<feature type="compositionally biased region" description="Basic and acidic residues" evidence="8">
    <location>
        <begin position="351"/>
        <end position="361"/>
    </location>
</feature>
<keyword evidence="2" id="KW-0479">Metal-binding</keyword>
<dbReference type="Pfam" id="PF00096">
    <property type="entry name" value="zf-C2H2"/>
    <property type="match status" value="1"/>
</dbReference>
<evidence type="ECO:0000256" key="5">
    <source>
        <dbReference type="ARBA" id="ARBA00022833"/>
    </source>
</evidence>
<accession>A0AAJ0BVL5</accession>
<dbReference type="InterPro" id="IPR036236">
    <property type="entry name" value="Znf_C2H2_sf"/>
</dbReference>
<dbReference type="RefSeq" id="XP_060281343.1">
    <property type="nucleotide sequence ID" value="XM_060424788.1"/>
</dbReference>
<dbReference type="InterPro" id="IPR013087">
    <property type="entry name" value="Znf_C2H2_type"/>
</dbReference>
<evidence type="ECO:0000259" key="9">
    <source>
        <dbReference type="PROSITE" id="PS50157"/>
    </source>
</evidence>
<dbReference type="PROSITE" id="PS00028">
    <property type="entry name" value="ZINC_FINGER_C2H2_1"/>
    <property type="match status" value="2"/>
</dbReference>
<keyword evidence="5" id="KW-0862">Zinc</keyword>
<feature type="region of interest" description="Disordered" evidence="8">
    <location>
        <begin position="326"/>
        <end position="368"/>
    </location>
</feature>
<proteinExistence type="predicted"/>
<feature type="region of interest" description="Disordered" evidence="8">
    <location>
        <begin position="77"/>
        <end position="211"/>
    </location>
</feature>
<evidence type="ECO:0000313" key="11">
    <source>
        <dbReference type="Proteomes" id="UP001244011"/>
    </source>
</evidence>
<dbReference type="EMBL" id="MU839016">
    <property type="protein sequence ID" value="KAK1765130.1"/>
    <property type="molecule type" value="Genomic_DNA"/>
</dbReference>
<dbReference type="PANTHER" id="PTHR40626">
    <property type="entry name" value="MIP31509P"/>
    <property type="match status" value="1"/>
</dbReference>
<gene>
    <name evidence="10" type="ORF">QBC33DRAFT_455895</name>
</gene>
<evidence type="ECO:0000256" key="4">
    <source>
        <dbReference type="ARBA" id="ARBA00022771"/>
    </source>
</evidence>
<comment type="caution">
    <text evidence="10">The sequence shown here is derived from an EMBL/GenBank/DDBJ whole genome shotgun (WGS) entry which is preliminary data.</text>
</comment>
<dbReference type="InterPro" id="IPR007219">
    <property type="entry name" value="XnlR_reg_dom"/>
</dbReference>
<dbReference type="SMART" id="SM00355">
    <property type="entry name" value="ZnF_C2H2"/>
    <property type="match status" value="2"/>
</dbReference>
<feature type="domain" description="C2H2-type" evidence="9">
    <location>
        <begin position="51"/>
        <end position="79"/>
    </location>
</feature>
<keyword evidence="11" id="KW-1185">Reference proteome</keyword>
<keyword evidence="3" id="KW-0677">Repeat</keyword>
<dbReference type="GO" id="GO:0000981">
    <property type="term" value="F:DNA-binding transcription factor activity, RNA polymerase II-specific"/>
    <property type="evidence" value="ECO:0007669"/>
    <property type="project" value="InterPro"/>
</dbReference>
<dbReference type="Gene3D" id="3.30.160.60">
    <property type="entry name" value="Classic Zinc Finger"/>
    <property type="match status" value="1"/>
</dbReference>
<feature type="compositionally biased region" description="Polar residues" evidence="8">
    <location>
        <begin position="176"/>
        <end position="187"/>
    </location>
</feature>
<dbReference type="PROSITE" id="PS50157">
    <property type="entry name" value="ZINC_FINGER_C2H2_2"/>
    <property type="match status" value="2"/>
</dbReference>
<protein>
    <recommendedName>
        <fullName evidence="9">C2H2-type domain-containing protein</fullName>
    </recommendedName>
</protein>
<dbReference type="GO" id="GO:0005634">
    <property type="term" value="C:nucleus"/>
    <property type="evidence" value="ECO:0007669"/>
    <property type="project" value="UniProtKB-SubCell"/>
</dbReference>
<evidence type="ECO:0000256" key="7">
    <source>
        <dbReference type="PROSITE-ProRule" id="PRU00042"/>
    </source>
</evidence>
<dbReference type="GO" id="GO:0008270">
    <property type="term" value="F:zinc ion binding"/>
    <property type="evidence" value="ECO:0007669"/>
    <property type="project" value="UniProtKB-KW"/>
</dbReference>
<evidence type="ECO:0000256" key="2">
    <source>
        <dbReference type="ARBA" id="ARBA00022723"/>
    </source>
</evidence>
<dbReference type="AlphaFoldDB" id="A0AAJ0BVL5"/>
<dbReference type="CDD" id="cd12148">
    <property type="entry name" value="fungal_TF_MHR"/>
    <property type="match status" value="1"/>
</dbReference>
<evidence type="ECO:0000256" key="1">
    <source>
        <dbReference type="ARBA" id="ARBA00004123"/>
    </source>
</evidence>
<dbReference type="GO" id="GO:0006351">
    <property type="term" value="P:DNA-templated transcription"/>
    <property type="evidence" value="ECO:0007669"/>
    <property type="project" value="InterPro"/>
</dbReference>
<dbReference type="Proteomes" id="UP001244011">
    <property type="component" value="Unassembled WGS sequence"/>
</dbReference>
<sequence>MQDSSFHTFPAQKPPDKVIRAVHRCPHCPKIFKRSEHCARHQFSHNRQRPYPCQFCGKTYARKDLVKRHERTIHAEAYSKLVPTSGGEAGTNDDASRHPSQIAPPSETAQSPSSPDPAHPQTSVEEFGPIDGPATPGSTTAPSNGSQDTQAMLPEGVGALSVSSATSRHPIHSGHGNATQPHATSTGLRRPYEATSHGDGTSTSYPIPQMPDPMSIAPIGLLDFAMGEILCENDVRRDGAQRPLAATENSDSIPTSDAYDARQPLHSRIASSADPLSFVQSLDFLNHDLGMMGGDFLYSQVLEMPEPGGFFNWQGGMAGLLEFPTQAAHPQPRSPDESFPTPESVGAAEHNGLDRQSKEGSTRLPKVLKEQSVNPPRLAIGENTYGRLLLDTFERLGQRDEDALPVKNCREVQHLINGYVDYFHRHFPILHLASLVPWETPSPLIWAMCCIGALYRLDRQKARRIYRITVQMLNAQFDQDGIPIPLNSPKSANEWPWDDTHTKQASQMRPLWLMQTRPSSGLSWRDWIERESNKRLLCGIFIHSNLLVTLYDILPGFDTTQDLDIEVLEEEGLWNVSSAEEWQTLRQTTAAPTKTIQTVLVDTLSGVTDDDPAPEPYYISGFTALIVIHAVNVHVWHISQVSQTLSKGLKTGGYASNVLLSHTLASLARCRDVLRQSRTETAEPLWDDTEGPLLFNCEAMLRVAYTRLFTDVSMPQRFTLLCNSGEDRPAALRALVTAKQERSPLMTKAVAYALDSFFVPMKIGYLLVKKTAAFTWSVEHAIAVWGCAILLCRWIHCIETHGSRDAPTEAEAQLIDQVKAVLKDTDCDYEEGRSLAAAVATAWASLNNDVWVWGITARLGQILAELSQAYESNYREHRERRMVED</sequence>
<evidence type="ECO:0000256" key="8">
    <source>
        <dbReference type="SAM" id="MobiDB-lite"/>
    </source>
</evidence>
<dbReference type="GeneID" id="85307975"/>
<name>A0AAJ0BVL5_9PEZI</name>
<dbReference type="PANTHER" id="PTHR40626:SF13">
    <property type="entry name" value="RESPIRATION FACTOR 2-RELATED"/>
    <property type="match status" value="1"/>
</dbReference>
<keyword evidence="4 7" id="KW-0863">Zinc-finger</keyword>
<evidence type="ECO:0000313" key="10">
    <source>
        <dbReference type="EMBL" id="KAK1765130.1"/>
    </source>
</evidence>
<dbReference type="SUPFAM" id="SSF57667">
    <property type="entry name" value="beta-beta-alpha zinc fingers"/>
    <property type="match status" value="1"/>
</dbReference>
<reference evidence="10" key="1">
    <citation type="submission" date="2023-06" db="EMBL/GenBank/DDBJ databases">
        <title>Genome-scale phylogeny and comparative genomics of the fungal order Sordariales.</title>
        <authorList>
            <consortium name="Lawrence Berkeley National Laboratory"/>
            <person name="Hensen N."/>
            <person name="Bonometti L."/>
            <person name="Westerberg I."/>
            <person name="Brannstrom I.O."/>
            <person name="Guillou S."/>
            <person name="Cros-Aarteil S."/>
            <person name="Calhoun S."/>
            <person name="Haridas S."/>
            <person name="Kuo A."/>
            <person name="Mondo S."/>
            <person name="Pangilinan J."/>
            <person name="Riley R."/>
            <person name="Labutti K."/>
            <person name="Andreopoulos B."/>
            <person name="Lipzen A."/>
            <person name="Chen C."/>
            <person name="Yanf M."/>
            <person name="Daum C."/>
            <person name="Ng V."/>
            <person name="Clum A."/>
            <person name="Steindorff A."/>
            <person name="Ohm R."/>
            <person name="Martin F."/>
            <person name="Silar P."/>
            <person name="Natvig D."/>
            <person name="Lalanne C."/>
            <person name="Gautier V."/>
            <person name="Ament-Velasquez S.L."/>
            <person name="Kruys A."/>
            <person name="Hutchinson M.I."/>
            <person name="Powell A.J."/>
            <person name="Barry K."/>
            <person name="Miller A.N."/>
            <person name="Grigoriev I.V."/>
            <person name="Debuchy R."/>
            <person name="Gladieux P."/>
            <person name="Thoren M.H."/>
            <person name="Johannesson H."/>
        </authorList>
    </citation>
    <scope>NUCLEOTIDE SEQUENCE</scope>
    <source>
        <strain evidence="10">8032-3</strain>
    </source>
</reference>
<evidence type="ECO:0000256" key="6">
    <source>
        <dbReference type="ARBA" id="ARBA00023242"/>
    </source>
</evidence>
<feature type="domain" description="C2H2-type" evidence="9">
    <location>
        <begin position="23"/>
        <end position="50"/>
    </location>
</feature>